<dbReference type="Pfam" id="PF01494">
    <property type="entry name" value="FAD_binding_3"/>
    <property type="match status" value="2"/>
</dbReference>
<organism evidence="6 7">
    <name type="scientific">Entomortierella parvispora</name>
    <dbReference type="NCBI Taxonomy" id="205924"/>
    <lineage>
        <taxon>Eukaryota</taxon>
        <taxon>Fungi</taxon>
        <taxon>Fungi incertae sedis</taxon>
        <taxon>Mucoromycota</taxon>
        <taxon>Mortierellomycotina</taxon>
        <taxon>Mortierellomycetes</taxon>
        <taxon>Mortierellales</taxon>
        <taxon>Mortierellaceae</taxon>
        <taxon>Entomortierella</taxon>
    </lineage>
</organism>
<evidence type="ECO:0000256" key="2">
    <source>
        <dbReference type="ARBA" id="ARBA00022827"/>
    </source>
</evidence>
<evidence type="ECO:0000259" key="5">
    <source>
        <dbReference type="Pfam" id="PF01494"/>
    </source>
</evidence>
<keyword evidence="1" id="KW-0285">Flavoprotein</keyword>
<comment type="caution">
    <text evidence="6">The sequence shown here is derived from an EMBL/GenBank/DDBJ whole genome shotgun (WGS) entry which is preliminary data.</text>
</comment>
<sequence length="401" mass="44022">MSSSSSSASSSSTVLRIAIIGAGLGGLTLARVLQIHGFHPVVYELDASATSRNQGGTLDMHVESGQRALRTADLWAEFQKLVRLQGQDFKLIDKYNTILIQEDSSQSIHDRPEVDRSALKQILLDSIDDNLIQWGTRVTAVKPADNGNNTWTVVYNENQKATFDLVVGADGAWSRVRSILSDAKPFYSGTTLVETRFVHVDDKHPEISDLVGQGNAFIVSDGKCMMAQRNGDGSIRSYVTVQIDEHLLPQLNFPNADAARTYLLAHLEDWNESLRDMIRKCDEDIIPRPIYVLPTPHTWTPRPGVTIIGDAAHLMSPFAGEGANLAMWDGAELGLAIVEAFKSGKDLHGAVADFEQRMVQMSAPLAQESADNLRLFTSRDTPRVVVEFFSQMGPGGPPQDH</sequence>
<protein>
    <recommendedName>
        <fullName evidence="5">FAD-binding domain-containing protein</fullName>
    </recommendedName>
</protein>
<dbReference type="EMBL" id="BQFW01000003">
    <property type="protein sequence ID" value="GJJ69915.1"/>
    <property type="molecule type" value="Genomic_DNA"/>
</dbReference>
<dbReference type="GO" id="GO:0004497">
    <property type="term" value="F:monooxygenase activity"/>
    <property type="evidence" value="ECO:0007669"/>
    <property type="project" value="UniProtKB-KW"/>
</dbReference>
<name>A0A9P3H4E1_9FUNG</name>
<dbReference type="InterPro" id="IPR043683">
    <property type="entry name" value="TetX_monooxygenase"/>
</dbReference>
<accession>A0A9P3H4E1</accession>
<feature type="domain" description="FAD-binding" evidence="5">
    <location>
        <begin position="17"/>
        <end position="248"/>
    </location>
</feature>
<dbReference type="Gene3D" id="3.50.50.60">
    <property type="entry name" value="FAD/NAD(P)-binding domain"/>
    <property type="match status" value="1"/>
</dbReference>
<dbReference type="PRINTS" id="PR00420">
    <property type="entry name" value="RNGMNOXGNASE"/>
</dbReference>
<keyword evidence="3" id="KW-0560">Oxidoreductase</keyword>
<dbReference type="InterPro" id="IPR002938">
    <property type="entry name" value="FAD-bd"/>
</dbReference>
<dbReference type="GO" id="GO:0046677">
    <property type="term" value="P:response to antibiotic"/>
    <property type="evidence" value="ECO:0007669"/>
    <property type="project" value="InterPro"/>
</dbReference>
<gene>
    <name evidence="6" type="ORF">EMPS_02264</name>
</gene>
<dbReference type="PANTHER" id="PTHR46972">
    <property type="entry name" value="MONOOXYGENASE ASQM-RELATED"/>
    <property type="match status" value="1"/>
</dbReference>
<reference evidence="6" key="2">
    <citation type="journal article" date="2022" name="Microbiol. Resour. Announc.">
        <title>Whole-Genome Sequence of Entomortierella parvispora E1425, a Mucoromycotan Fungus Associated with Burkholderiaceae-Related Endosymbiotic Bacteria.</title>
        <authorList>
            <person name="Herlambang A."/>
            <person name="Guo Y."/>
            <person name="Takashima Y."/>
            <person name="Narisawa K."/>
            <person name="Ohta H."/>
            <person name="Nishizawa T."/>
        </authorList>
    </citation>
    <scope>NUCLEOTIDE SEQUENCE</scope>
    <source>
        <strain evidence="6">E1425</strain>
    </source>
</reference>
<dbReference type="Proteomes" id="UP000827284">
    <property type="component" value="Unassembled WGS sequence"/>
</dbReference>
<keyword evidence="7" id="KW-1185">Reference proteome</keyword>
<dbReference type="AlphaFoldDB" id="A0A9P3H4E1"/>
<dbReference type="HAMAP" id="MF_00845">
    <property type="entry name" value="TetX_monooxygenase"/>
    <property type="match status" value="1"/>
</dbReference>
<dbReference type="GO" id="GO:0071949">
    <property type="term" value="F:FAD binding"/>
    <property type="evidence" value="ECO:0007669"/>
    <property type="project" value="InterPro"/>
</dbReference>
<evidence type="ECO:0000313" key="7">
    <source>
        <dbReference type="Proteomes" id="UP000827284"/>
    </source>
</evidence>
<evidence type="ECO:0000256" key="4">
    <source>
        <dbReference type="ARBA" id="ARBA00023033"/>
    </source>
</evidence>
<feature type="domain" description="FAD-binding" evidence="5">
    <location>
        <begin position="305"/>
        <end position="342"/>
    </location>
</feature>
<reference evidence="6" key="1">
    <citation type="submission" date="2021-11" db="EMBL/GenBank/DDBJ databases">
        <authorList>
            <person name="Herlambang A."/>
            <person name="Guo Y."/>
            <person name="Takashima Y."/>
            <person name="Nishizawa T."/>
        </authorList>
    </citation>
    <scope>NUCLEOTIDE SEQUENCE</scope>
    <source>
        <strain evidence="6">E1425</strain>
    </source>
</reference>
<dbReference type="InterPro" id="IPR036188">
    <property type="entry name" value="FAD/NAD-bd_sf"/>
</dbReference>
<proteinExistence type="inferred from homology"/>
<keyword evidence="2" id="KW-0274">FAD</keyword>
<evidence type="ECO:0000256" key="3">
    <source>
        <dbReference type="ARBA" id="ARBA00023002"/>
    </source>
</evidence>
<dbReference type="SUPFAM" id="SSF51905">
    <property type="entry name" value="FAD/NAD(P)-binding domain"/>
    <property type="match status" value="1"/>
</dbReference>
<evidence type="ECO:0000256" key="1">
    <source>
        <dbReference type="ARBA" id="ARBA00022630"/>
    </source>
</evidence>
<dbReference type="OrthoDB" id="655030at2759"/>
<keyword evidence="4" id="KW-0503">Monooxygenase</keyword>
<evidence type="ECO:0000313" key="6">
    <source>
        <dbReference type="EMBL" id="GJJ69915.1"/>
    </source>
</evidence>
<dbReference type="PANTHER" id="PTHR46972:SF1">
    <property type="entry name" value="FAD DEPENDENT OXIDOREDUCTASE DOMAIN-CONTAINING PROTEIN"/>
    <property type="match status" value="1"/>
</dbReference>